<protein>
    <recommendedName>
        <fullName evidence="11 12">ATP synthase subunit a</fullName>
    </recommendedName>
    <alternativeName>
        <fullName evidence="11">ATP synthase F0 sector subunit a</fullName>
    </alternativeName>
    <alternativeName>
        <fullName evidence="11">F-ATPase subunit 6</fullName>
    </alternativeName>
</protein>
<feature type="transmembrane region" description="Helical" evidence="11">
    <location>
        <begin position="205"/>
        <end position="228"/>
    </location>
</feature>
<keyword evidence="5 11" id="KW-0812">Transmembrane</keyword>
<dbReference type="CDD" id="cd00310">
    <property type="entry name" value="ATP-synt_Fo_a_6"/>
    <property type="match status" value="1"/>
</dbReference>
<dbReference type="EMBL" id="LNIZ01000003">
    <property type="protein sequence ID" value="KTF04362.1"/>
    <property type="molecule type" value="Genomic_DNA"/>
</dbReference>
<dbReference type="InterPro" id="IPR045083">
    <property type="entry name" value="ATP_synth_F0_asu_bact/mt"/>
</dbReference>
<feature type="transmembrane region" description="Helical" evidence="11">
    <location>
        <begin position="49"/>
        <end position="71"/>
    </location>
</feature>
<sequence>MGFERTVNLYALATLPIFLTGEGESFVPPTLEHEFNPPALFFEGTIFEMNRIIMVRMIAALVLAFILIWYARNRRLVPNRRLAAVESLLDFSKVQIGEEILGKERAHQYQPLIMTIFLGIFFMNITGVVPGLQIAGTSLIGMPLIFAIFSYVGFIAAGVKARGGLRFFKEQLFPPGVPWPIYFIMTPIEFLSTFVLRPATLTLRLLMNLVAGHLILALCFAGTHFLYFTLSGALGVATGTVTFIGALAFMCFEIFVAALQAYIFAMLTASYISLSISEH</sequence>
<keyword evidence="9 11" id="KW-0472">Membrane</keyword>
<comment type="similarity">
    <text evidence="2 11 12">Belongs to the ATPase A chain family.</text>
</comment>
<evidence type="ECO:0000256" key="9">
    <source>
        <dbReference type="ARBA" id="ARBA00023136"/>
    </source>
</evidence>
<dbReference type="HAMAP" id="MF_01393">
    <property type="entry name" value="ATP_synth_a_bact"/>
    <property type="match status" value="1"/>
</dbReference>
<accession>A0A0W1KK60</accession>
<evidence type="ECO:0000256" key="2">
    <source>
        <dbReference type="ARBA" id="ARBA00006810"/>
    </source>
</evidence>
<feature type="transmembrane region" description="Helical" evidence="11">
    <location>
        <begin position="112"/>
        <end position="134"/>
    </location>
</feature>
<evidence type="ECO:0000313" key="13">
    <source>
        <dbReference type="EMBL" id="KTF04362.1"/>
    </source>
</evidence>
<feature type="transmembrane region" description="Helical" evidence="11">
    <location>
        <begin position="179"/>
        <end position="199"/>
    </location>
</feature>
<comment type="subcellular location">
    <subcellularLocation>
        <location evidence="11 12">Cell membrane</location>
        <topology evidence="11 12">Multi-pass membrane protein</topology>
    </subcellularLocation>
    <subcellularLocation>
        <location evidence="1">Membrane</location>
        <topology evidence="1">Multi-pass membrane protein</topology>
    </subcellularLocation>
</comment>
<evidence type="ECO:0000256" key="6">
    <source>
        <dbReference type="ARBA" id="ARBA00022781"/>
    </source>
</evidence>
<dbReference type="STRING" id="59561.AQZ59_00884"/>
<dbReference type="GO" id="GO:0005886">
    <property type="term" value="C:plasma membrane"/>
    <property type="evidence" value="ECO:0007669"/>
    <property type="project" value="UniProtKB-SubCell"/>
</dbReference>
<keyword evidence="3 11" id="KW-0813">Transport</keyword>
<dbReference type="GO" id="GO:0046933">
    <property type="term" value="F:proton-transporting ATP synthase activity, rotational mechanism"/>
    <property type="evidence" value="ECO:0007669"/>
    <property type="project" value="UniProtKB-UniRule"/>
</dbReference>
<gene>
    <name evidence="11 13" type="primary">atpB</name>
    <name evidence="13" type="ORF">AQZ59_00884</name>
</gene>
<dbReference type="AlphaFoldDB" id="A0A0W1KK60"/>
<keyword evidence="11" id="KW-1003">Cell membrane</keyword>
<dbReference type="Pfam" id="PF00119">
    <property type="entry name" value="ATP-synt_A"/>
    <property type="match status" value="1"/>
</dbReference>
<keyword evidence="8 11" id="KW-0406">Ion transport</keyword>
<dbReference type="InterPro" id="IPR000568">
    <property type="entry name" value="ATP_synth_F0_asu"/>
</dbReference>
<dbReference type="PANTHER" id="PTHR11410:SF0">
    <property type="entry name" value="ATP SYNTHASE SUBUNIT A"/>
    <property type="match status" value="1"/>
</dbReference>
<feature type="transmembrane region" description="Helical" evidence="11">
    <location>
        <begin position="140"/>
        <end position="159"/>
    </location>
</feature>
<dbReference type="PANTHER" id="PTHR11410">
    <property type="entry name" value="ATP SYNTHASE SUBUNIT A"/>
    <property type="match status" value="1"/>
</dbReference>
<evidence type="ECO:0000256" key="4">
    <source>
        <dbReference type="ARBA" id="ARBA00022547"/>
    </source>
</evidence>
<proteinExistence type="inferred from homology"/>
<evidence type="ECO:0000256" key="3">
    <source>
        <dbReference type="ARBA" id="ARBA00022448"/>
    </source>
</evidence>
<dbReference type="NCBIfam" id="TIGR01131">
    <property type="entry name" value="ATP_synt_6_or_A"/>
    <property type="match status" value="1"/>
</dbReference>
<evidence type="ECO:0000256" key="12">
    <source>
        <dbReference type="RuleBase" id="RU000483"/>
    </source>
</evidence>
<evidence type="ECO:0000256" key="1">
    <source>
        <dbReference type="ARBA" id="ARBA00004141"/>
    </source>
</evidence>
<dbReference type="Gene3D" id="1.20.120.220">
    <property type="entry name" value="ATP synthase, F0 complex, subunit A"/>
    <property type="match status" value="1"/>
</dbReference>
<evidence type="ECO:0000256" key="5">
    <source>
        <dbReference type="ARBA" id="ARBA00022692"/>
    </source>
</evidence>
<dbReference type="InterPro" id="IPR035908">
    <property type="entry name" value="F0_ATP_A_sf"/>
</dbReference>
<name>A0A0W1KK60_9ACTO</name>
<evidence type="ECO:0000256" key="7">
    <source>
        <dbReference type="ARBA" id="ARBA00022989"/>
    </source>
</evidence>
<keyword evidence="10 11" id="KW-0066">ATP synthesis</keyword>
<feature type="transmembrane region" description="Helical" evidence="11">
    <location>
        <begin position="240"/>
        <end position="265"/>
    </location>
</feature>
<comment type="function">
    <text evidence="11 12">Key component of the proton channel; it plays a direct role in the translocation of protons across the membrane.</text>
</comment>
<dbReference type="Proteomes" id="UP000054404">
    <property type="component" value="Unassembled WGS sequence"/>
</dbReference>
<dbReference type="PRINTS" id="PR00123">
    <property type="entry name" value="ATPASEA"/>
</dbReference>
<keyword evidence="14" id="KW-1185">Reference proteome</keyword>
<evidence type="ECO:0000256" key="11">
    <source>
        <dbReference type="HAMAP-Rule" id="MF_01393"/>
    </source>
</evidence>
<evidence type="ECO:0000256" key="8">
    <source>
        <dbReference type="ARBA" id="ARBA00023065"/>
    </source>
</evidence>
<organism evidence="13 14">
    <name type="scientific">Trueperella bernardiae</name>
    <dbReference type="NCBI Taxonomy" id="59561"/>
    <lineage>
        <taxon>Bacteria</taxon>
        <taxon>Bacillati</taxon>
        <taxon>Actinomycetota</taxon>
        <taxon>Actinomycetes</taxon>
        <taxon>Actinomycetales</taxon>
        <taxon>Actinomycetaceae</taxon>
        <taxon>Trueperella</taxon>
    </lineage>
</organism>
<keyword evidence="4 11" id="KW-0138">CF(0)</keyword>
<dbReference type="GO" id="GO:0045259">
    <property type="term" value="C:proton-transporting ATP synthase complex"/>
    <property type="evidence" value="ECO:0007669"/>
    <property type="project" value="UniProtKB-KW"/>
</dbReference>
<dbReference type="SUPFAM" id="SSF81336">
    <property type="entry name" value="F1F0 ATP synthase subunit A"/>
    <property type="match status" value="1"/>
</dbReference>
<keyword evidence="6 11" id="KW-0375">Hydrogen ion transport</keyword>
<comment type="caution">
    <text evidence="13">The sequence shown here is derived from an EMBL/GenBank/DDBJ whole genome shotgun (WGS) entry which is preliminary data.</text>
</comment>
<evidence type="ECO:0000256" key="10">
    <source>
        <dbReference type="ARBA" id="ARBA00023310"/>
    </source>
</evidence>
<keyword evidence="7 11" id="KW-1133">Transmembrane helix</keyword>
<evidence type="ECO:0000313" key="14">
    <source>
        <dbReference type="Proteomes" id="UP000054404"/>
    </source>
</evidence>
<dbReference type="PATRIC" id="fig|59561.3.peg.876"/>
<reference evidence="13 14" key="1">
    <citation type="submission" date="2015-11" db="EMBL/GenBank/DDBJ databases">
        <title>Draft Genome Sequence of the Type Strain Trueperella bernardiae LCDC 89-0504T, Isolated from Blood Culture.</title>
        <authorList>
            <person name="Bernier A.-M."/>
            <person name="Bernard K."/>
        </authorList>
    </citation>
    <scope>NUCLEOTIDE SEQUENCE [LARGE SCALE GENOMIC DNA]</scope>
    <source>
        <strain evidence="13 14">LCDC 89-0504</strain>
    </source>
</reference>